<dbReference type="OrthoDB" id="3219211at2759"/>
<evidence type="ECO:0000313" key="4">
    <source>
        <dbReference type="Proteomes" id="UP000256964"/>
    </source>
</evidence>
<sequence>MSVVSMTDDVHQDRMAMDYEMVIRLERLRVQEALNARDVAVDRLASACASVREKTNAVDSLREEKERLQDQLNGLGSKDRGEVDKENRSVTVETTGREDYAVPEPIKSMQDRFALLQVDDVGLGGWNGGMAFNLKIPSTYEFEAPQAAYTPTSDVLRDAANAAVNHPPPPQSPFDALSPPGLDTPDSPWTPFEGSRQVTLPTLNTSEKIEARYSVLASLPLPSGVPEDSLTPVLIPPPYTLHDFIGTTSGLLRYQLGNYRVFQQSTTTWCPDREEHGYYLAPLFKCSTNPRVTTAHRWAADDVDATLDIPTECFFNKDGKWYYAGIYKPFRLEDLCSQEWECLSTEVRGLLIAHHLLVNALDHSSPQTSSALIKETLAARKNTSPQNIYETSQLYSAGALKVACIGLQCIGFNNTLYRGLLEHAALCTHTGKWRMPTGGYNSNISPSPGLGLASPVAGGTTWSGPGSPANPMLSPPQVQAANVGVGVIGRPPTSQPPTPTYRILQHGAHEFSANCGERLSGAT</sequence>
<feature type="region of interest" description="Disordered" evidence="1">
    <location>
        <begin position="162"/>
        <end position="186"/>
    </location>
</feature>
<feature type="compositionally biased region" description="Basic and acidic residues" evidence="1">
    <location>
        <begin position="77"/>
        <end position="88"/>
    </location>
</feature>
<reference evidence="3 4" key="1">
    <citation type="journal article" date="2018" name="Biotechnol. Biofuels">
        <title>Integrative visual omics of the white-rot fungus Polyporus brumalis exposes the biotechnological potential of its oxidative enzymes for delignifying raw plant biomass.</title>
        <authorList>
            <person name="Miyauchi S."/>
            <person name="Rancon A."/>
            <person name="Drula E."/>
            <person name="Hage H."/>
            <person name="Chaduli D."/>
            <person name="Favel A."/>
            <person name="Grisel S."/>
            <person name="Henrissat B."/>
            <person name="Herpoel-Gimbert I."/>
            <person name="Ruiz-Duenas F.J."/>
            <person name="Chevret D."/>
            <person name="Hainaut M."/>
            <person name="Lin J."/>
            <person name="Wang M."/>
            <person name="Pangilinan J."/>
            <person name="Lipzen A."/>
            <person name="Lesage-Meessen L."/>
            <person name="Navarro D."/>
            <person name="Riley R."/>
            <person name="Grigoriev I.V."/>
            <person name="Zhou S."/>
            <person name="Raouche S."/>
            <person name="Rosso M.N."/>
        </authorList>
    </citation>
    <scope>NUCLEOTIDE SEQUENCE [LARGE SCALE GENOMIC DNA]</scope>
    <source>
        <strain evidence="3 4">BRFM 1820</strain>
    </source>
</reference>
<name>A0A371D4K5_9APHY</name>
<evidence type="ECO:0000259" key="2">
    <source>
        <dbReference type="Pfam" id="PF20411"/>
    </source>
</evidence>
<accession>A0A371D4K5</accession>
<dbReference type="EMBL" id="KZ857419">
    <property type="protein sequence ID" value="RDX47431.1"/>
    <property type="molecule type" value="Genomic_DNA"/>
</dbReference>
<dbReference type="Pfam" id="PF20411">
    <property type="entry name" value="DUF6697"/>
    <property type="match status" value="1"/>
</dbReference>
<protein>
    <recommendedName>
        <fullName evidence="2">DUF6697 domain-containing protein</fullName>
    </recommendedName>
</protein>
<dbReference type="InterPro" id="IPR046520">
    <property type="entry name" value="DUF6697"/>
</dbReference>
<dbReference type="Proteomes" id="UP000256964">
    <property type="component" value="Unassembled WGS sequence"/>
</dbReference>
<gene>
    <name evidence="3" type="ORF">OH76DRAFT_1484783</name>
</gene>
<evidence type="ECO:0000256" key="1">
    <source>
        <dbReference type="SAM" id="MobiDB-lite"/>
    </source>
</evidence>
<organism evidence="3 4">
    <name type="scientific">Lentinus brumalis</name>
    <dbReference type="NCBI Taxonomy" id="2498619"/>
    <lineage>
        <taxon>Eukaryota</taxon>
        <taxon>Fungi</taxon>
        <taxon>Dikarya</taxon>
        <taxon>Basidiomycota</taxon>
        <taxon>Agaricomycotina</taxon>
        <taxon>Agaricomycetes</taxon>
        <taxon>Polyporales</taxon>
        <taxon>Polyporaceae</taxon>
        <taxon>Lentinus</taxon>
    </lineage>
</organism>
<keyword evidence="4" id="KW-1185">Reference proteome</keyword>
<dbReference type="AlphaFoldDB" id="A0A371D4K5"/>
<proteinExistence type="predicted"/>
<evidence type="ECO:0000313" key="3">
    <source>
        <dbReference type="EMBL" id="RDX47431.1"/>
    </source>
</evidence>
<feature type="domain" description="DUF6697" evidence="2">
    <location>
        <begin position="249"/>
        <end position="422"/>
    </location>
</feature>
<feature type="region of interest" description="Disordered" evidence="1">
    <location>
        <begin position="72"/>
        <end position="98"/>
    </location>
</feature>